<feature type="transmembrane region" description="Helical" evidence="10">
    <location>
        <begin position="289"/>
        <end position="308"/>
    </location>
</feature>
<dbReference type="Pfam" id="PF05231">
    <property type="entry name" value="MASE1"/>
    <property type="match status" value="1"/>
</dbReference>
<dbReference type="GO" id="GO:1902201">
    <property type="term" value="P:negative regulation of bacterial-type flagellum-dependent cell motility"/>
    <property type="evidence" value="ECO:0007669"/>
    <property type="project" value="TreeGrafter"/>
</dbReference>
<dbReference type="EC" id="2.7.7.65" evidence="3"/>
<dbReference type="InterPro" id="IPR007895">
    <property type="entry name" value="MASE1"/>
</dbReference>
<dbReference type="InterPro" id="IPR029787">
    <property type="entry name" value="Nucleotide_cyclase"/>
</dbReference>
<feature type="transmembrane region" description="Helical" evidence="10">
    <location>
        <begin position="20"/>
        <end position="38"/>
    </location>
</feature>
<feature type="transmembrane region" description="Helical" evidence="10">
    <location>
        <begin position="130"/>
        <end position="153"/>
    </location>
</feature>
<dbReference type="InterPro" id="IPR043128">
    <property type="entry name" value="Rev_trsase/Diguanyl_cyclase"/>
</dbReference>
<feature type="transmembrane region" description="Helical" evidence="10">
    <location>
        <begin position="165"/>
        <end position="186"/>
    </location>
</feature>
<dbReference type="CDD" id="cd01949">
    <property type="entry name" value="GGDEF"/>
    <property type="match status" value="1"/>
</dbReference>
<gene>
    <name evidence="12" type="primary">ycdT_1</name>
    <name evidence="12" type="ORF">A9E74_00642</name>
</gene>
<evidence type="ECO:0000256" key="5">
    <source>
        <dbReference type="ARBA" id="ARBA00022692"/>
    </source>
</evidence>
<evidence type="ECO:0000256" key="4">
    <source>
        <dbReference type="ARBA" id="ARBA00022475"/>
    </source>
</evidence>
<dbReference type="SMART" id="SM00267">
    <property type="entry name" value="GGDEF"/>
    <property type="match status" value="1"/>
</dbReference>
<dbReference type="InterPro" id="IPR000160">
    <property type="entry name" value="GGDEF_dom"/>
</dbReference>
<evidence type="ECO:0000259" key="11">
    <source>
        <dbReference type="PROSITE" id="PS50887"/>
    </source>
</evidence>
<keyword evidence="6 10" id="KW-1133">Transmembrane helix</keyword>
<organism evidence="12 13">
    <name type="scientific">Methylophaga muralis</name>
    <dbReference type="NCBI Taxonomy" id="291169"/>
    <lineage>
        <taxon>Bacteria</taxon>
        <taxon>Pseudomonadati</taxon>
        <taxon>Pseudomonadota</taxon>
        <taxon>Gammaproteobacteria</taxon>
        <taxon>Thiotrichales</taxon>
        <taxon>Piscirickettsiaceae</taxon>
        <taxon>Methylophaga</taxon>
    </lineage>
</organism>
<dbReference type="InterPro" id="IPR050469">
    <property type="entry name" value="Diguanylate_Cyclase"/>
</dbReference>
<protein>
    <recommendedName>
        <fullName evidence="3">diguanylate cyclase</fullName>
        <ecNumber evidence="3">2.7.7.65</ecNumber>
    </recommendedName>
</protein>
<dbReference type="PANTHER" id="PTHR45138:SF9">
    <property type="entry name" value="DIGUANYLATE CYCLASE DGCM-RELATED"/>
    <property type="match status" value="1"/>
</dbReference>
<feature type="coiled-coil region" evidence="9">
    <location>
        <begin position="300"/>
        <end position="359"/>
    </location>
</feature>
<feature type="domain" description="GGDEF" evidence="11">
    <location>
        <begin position="387"/>
        <end position="519"/>
    </location>
</feature>
<evidence type="ECO:0000313" key="12">
    <source>
        <dbReference type="EMBL" id="ODN67806.1"/>
    </source>
</evidence>
<feature type="transmembrane region" description="Helical" evidence="10">
    <location>
        <begin position="88"/>
        <end position="110"/>
    </location>
</feature>
<evidence type="ECO:0000256" key="10">
    <source>
        <dbReference type="SAM" id="Phobius"/>
    </source>
</evidence>
<keyword evidence="4" id="KW-1003">Cell membrane</keyword>
<dbReference type="GO" id="GO:0052621">
    <property type="term" value="F:diguanylate cyclase activity"/>
    <property type="evidence" value="ECO:0007669"/>
    <property type="project" value="UniProtKB-EC"/>
</dbReference>
<dbReference type="STRING" id="291169.A9E74_00642"/>
<keyword evidence="9" id="KW-0175">Coiled coil</keyword>
<evidence type="ECO:0000313" key="13">
    <source>
        <dbReference type="Proteomes" id="UP000094379"/>
    </source>
</evidence>
<dbReference type="Gene3D" id="3.30.70.270">
    <property type="match status" value="1"/>
</dbReference>
<dbReference type="PANTHER" id="PTHR45138">
    <property type="entry name" value="REGULATORY COMPONENTS OF SENSORY TRANSDUCTION SYSTEM"/>
    <property type="match status" value="1"/>
</dbReference>
<dbReference type="Proteomes" id="UP000094379">
    <property type="component" value="Unassembled WGS sequence"/>
</dbReference>
<dbReference type="FunFam" id="3.30.70.270:FF:000001">
    <property type="entry name" value="Diguanylate cyclase domain protein"/>
    <property type="match status" value="1"/>
</dbReference>
<evidence type="ECO:0000256" key="1">
    <source>
        <dbReference type="ARBA" id="ARBA00001946"/>
    </source>
</evidence>
<keyword evidence="13" id="KW-1185">Reference proteome</keyword>
<comment type="subcellular location">
    <subcellularLocation>
        <location evidence="2">Cell membrane</location>
        <topology evidence="2">Multi-pass membrane protein</topology>
    </subcellularLocation>
</comment>
<reference evidence="12 13" key="1">
    <citation type="submission" date="2016-07" db="EMBL/GenBank/DDBJ databases">
        <title>Draft Genome Sequence of Methylophaga muralis Bur 1.</title>
        <authorList>
            <person name="Vasilenko O.V."/>
            <person name="Doronina N.V."/>
            <person name="Shmareva M.N."/>
            <person name="Tarlachkov S.V."/>
            <person name="Mustakhimov I."/>
            <person name="Trotsenko Y.A."/>
        </authorList>
    </citation>
    <scope>NUCLEOTIDE SEQUENCE [LARGE SCALE GENOMIC DNA]</scope>
    <source>
        <strain evidence="12 13">Bur 1</strain>
    </source>
</reference>
<dbReference type="GO" id="GO:0043709">
    <property type="term" value="P:cell adhesion involved in single-species biofilm formation"/>
    <property type="evidence" value="ECO:0007669"/>
    <property type="project" value="TreeGrafter"/>
</dbReference>
<feature type="transmembrane region" description="Helical" evidence="10">
    <location>
        <begin position="50"/>
        <end position="68"/>
    </location>
</feature>
<dbReference type="RefSeq" id="WP_069295180.1">
    <property type="nucleotide sequence ID" value="NZ_MCRI01000003.1"/>
</dbReference>
<dbReference type="PROSITE" id="PS50887">
    <property type="entry name" value="GGDEF"/>
    <property type="match status" value="1"/>
</dbReference>
<dbReference type="GO" id="GO:0005886">
    <property type="term" value="C:plasma membrane"/>
    <property type="evidence" value="ECO:0007669"/>
    <property type="project" value="UniProtKB-SubCell"/>
</dbReference>
<dbReference type="PATRIC" id="fig|291169.3.peg.644"/>
<evidence type="ECO:0000256" key="7">
    <source>
        <dbReference type="ARBA" id="ARBA00023136"/>
    </source>
</evidence>
<comment type="caution">
    <text evidence="12">The sequence shown here is derived from an EMBL/GenBank/DDBJ whole genome shotgun (WGS) entry which is preliminary data.</text>
</comment>
<evidence type="ECO:0000256" key="3">
    <source>
        <dbReference type="ARBA" id="ARBA00012528"/>
    </source>
</evidence>
<proteinExistence type="predicted"/>
<dbReference type="Pfam" id="PF00990">
    <property type="entry name" value="GGDEF"/>
    <property type="match status" value="1"/>
</dbReference>
<dbReference type="EMBL" id="MCRI01000003">
    <property type="protein sequence ID" value="ODN67806.1"/>
    <property type="molecule type" value="Genomic_DNA"/>
</dbReference>
<sequence>MMTGSKPELPLRRYVDMHIIKSMLLVGIAYYVAALIAIHQTITPEGIAILWPPNAIVLAAFLIYPFRYLPFIAAAGITAELVASAPFFPLWSAICFALINLSSVSLAAFLIRRKSGQNFNFDRLKNGAYFLVFGPFLSASIAGMLGGGVYVFLGRTDTSYLSLWQIWWFGDALAMLVLTPLIVVLARWMQAGFPHFKLHFLLEAFLLWLVVIIIGYQSFNIESSDNAYLFFTPVWLVFLGIVAAIRLGVAGASTTVALITAFAVEHLLRGTHPLIVNMPQNALLLTQEYLAIIAIVSIGLALLIQEIAEQRDELKRHENALKAQNQFLEERVNERTLALKEVNQALQHANDRLAKSAATDELTGIANRRHFLSEVERELQRLRLDGQTASAIMIDIDHFKLVNDNLGHDAGDKVLRDIVEPISQAIRPRDLFGRMGGEEFLIFLSGADYDMSNAVAERIRLAIESLTVNYREHQINITASLGVAQWDGNSHLDELFYQADKALYQAKNRGRNRVFNITNIESENRSSRGSNHEDHFELP</sequence>
<feature type="transmembrane region" description="Helical" evidence="10">
    <location>
        <begin position="198"/>
        <end position="216"/>
    </location>
</feature>
<evidence type="ECO:0000256" key="6">
    <source>
        <dbReference type="ARBA" id="ARBA00022989"/>
    </source>
</evidence>
<dbReference type="SUPFAM" id="SSF55073">
    <property type="entry name" value="Nucleotide cyclase"/>
    <property type="match status" value="1"/>
</dbReference>
<keyword evidence="5 10" id="KW-0812">Transmembrane</keyword>
<dbReference type="AlphaFoldDB" id="A0A1E3GW74"/>
<dbReference type="NCBIfam" id="TIGR00254">
    <property type="entry name" value="GGDEF"/>
    <property type="match status" value="1"/>
</dbReference>
<comment type="cofactor">
    <cofactor evidence="1">
        <name>Mg(2+)</name>
        <dbReference type="ChEBI" id="CHEBI:18420"/>
    </cofactor>
</comment>
<keyword evidence="7 10" id="KW-0472">Membrane</keyword>
<accession>A0A1E3GW74</accession>
<evidence type="ECO:0000256" key="8">
    <source>
        <dbReference type="ARBA" id="ARBA00034247"/>
    </source>
</evidence>
<keyword evidence="12" id="KW-0548">Nucleotidyltransferase</keyword>
<comment type="catalytic activity">
    <reaction evidence="8">
        <text>2 GTP = 3',3'-c-di-GMP + 2 diphosphate</text>
        <dbReference type="Rhea" id="RHEA:24898"/>
        <dbReference type="ChEBI" id="CHEBI:33019"/>
        <dbReference type="ChEBI" id="CHEBI:37565"/>
        <dbReference type="ChEBI" id="CHEBI:58805"/>
        <dbReference type="EC" id="2.7.7.65"/>
    </reaction>
</comment>
<name>A0A1E3GW74_9GAMM</name>
<keyword evidence="12" id="KW-0808">Transferase</keyword>
<feature type="transmembrane region" description="Helical" evidence="10">
    <location>
        <begin position="228"/>
        <end position="245"/>
    </location>
</feature>
<evidence type="ECO:0000256" key="2">
    <source>
        <dbReference type="ARBA" id="ARBA00004651"/>
    </source>
</evidence>
<evidence type="ECO:0000256" key="9">
    <source>
        <dbReference type="SAM" id="Coils"/>
    </source>
</evidence>